<protein>
    <submittedName>
        <fullName evidence="4">Peptidase S1 and S6 chymotrypsin/Hap</fullName>
    </submittedName>
</protein>
<dbReference type="InterPro" id="IPR051201">
    <property type="entry name" value="Chloro_Bact_Ser_Proteases"/>
</dbReference>
<dbReference type="AlphaFoldDB" id="M0JMD9"/>
<organism evidence="4 5">
    <name type="scientific">Haloarcula vallismortis ATCC 29715</name>
    <dbReference type="NCBI Taxonomy" id="662477"/>
    <lineage>
        <taxon>Archaea</taxon>
        <taxon>Methanobacteriati</taxon>
        <taxon>Methanobacteriota</taxon>
        <taxon>Stenosarchaea group</taxon>
        <taxon>Halobacteria</taxon>
        <taxon>Halobacteriales</taxon>
        <taxon>Haloarculaceae</taxon>
        <taxon>Haloarcula</taxon>
    </lineage>
</organism>
<dbReference type="InterPro" id="IPR001478">
    <property type="entry name" value="PDZ"/>
</dbReference>
<keyword evidence="5" id="KW-1185">Reference proteome</keyword>
<comment type="caution">
    <text evidence="4">The sequence shown here is derived from an EMBL/GenBank/DDBJ whole genome shotgun (WGS) entry which is preliminary data.</text>
</comment>
<dbReference type="PRINTS" id="PR00834">
    <property type="entry name" value="PROTEASES2C"/>
</dbReference>
<feature type="domain" description="PDZ" evidence="3">
    <location>
        <begin position="134"/>
        <end position="230"/>
    </location>
</feature>
<dbReference type="GO" id="GO:0006508">
    <property type="term" value="P:proteolysis"/>
    <property type="evidence" value="ECO:0007669"/>
    <property type="project" value="UniProtKB-KW"/>
</dbReference>
<dbReference type="SUPFAM" id="SSF50156">
    <property type="entry name" value="PDZ domain-like"/>
    <property type="match status" value="1"/>
</dbReference>
<evidence type="ECO:0000256" key="2">
    <source>
        <dbReference type="ARBA" id="ARBA00022801"/>
    </source>
</evidence>
<dbReference type="Gene3D" id="2.40.10.120">
    <property type="match status" value="1"/>
</dbReference>
<evidence type="ECO:0000313" key="4">
    <source>
        <dbReference type="EMBL" id="EMA08850.1"/>
    </source>
</evidence>
<dbReference type="PANTHER" id="PTHR43343">
    <property type="entry name" value="PEPTIDASE S12"/>
    <property type="match status" value="1"/>
</dbReference>
<dbReference type="PANTHER" id="PTHR43343:SF3">
    <property type="entry name" value="PROTEASE DO-LIKE 8, CHLOROPLASTIC"/>
    <property type="match status" value="1"/>
</dbReference>
<dbReference type="Gene3D" id="2.30.42.10">
    <property type="match status" value="1"/>
</dbReference>
<accession>M0JMD9</accession>
<keyword evidence="2" id="KW-0378">Hydrolase</keyword>
<dbReference type="Pfam" id="PF13365">
    <property type="entry name" value="Trypsin_2"/>
    <property type="match status" value="1"/>
</dbReference>
<dbReference type="InterPro" id="IPR001940">
    <property type="entry name" value="Peptidase_S1C"/>
</dbReference>
<evidence type="ECO:0000313" key="5">
    <source>
        <dbReference type="Proteomes" id="UP000011534"/>
    </source>
</evidence>
<keyword evidence="1" id="KW-0645">Protease</keyword>
<gene>
    <name evidence="4" type="ORF">C437_07567</name>
</gene>
<dbReference type="SMART" id="SM00228">
    <property type="entry name" value="PDZ"/>
    <property type="match status" value="1"/>
</dbReference>
<dbReference type="GO" id="GO:0004252">
    <property type="term" value="F:serine-type endopeptidase activity"/>
    <property type="evidence" value="ECO:0007669"/>
    <property type="project" value="InterPro"/>
</dbReference>
<dbReference type="Proteomes" id="UP000011534">
    <property type="component" value="Unassembled WGS sequence"/>
</dbReference>
<proteinExistence type="predicted"/>
<dbReference type="InterPro" id="IPR036034">
    <property type="entry name" value="PDZ_sf"/>
</dbReference>
<dbReference type="Pfam" id="PF13180">
    <property type="entry name" value="PDZ_2"/>
    <property type="match status" value="1"/>
</dbReference>
<dbReference type="PATRIC" id="fig|662477.6.peg.1452"/>
<dbReference type="InterPro" id="IPR009003">
    <property type="entry name" value="Peptidase_S1_PA"/>
</dbReference>
<evidence type="ECO:0000256" key="1">
    <source>
        <dbReference type="ARBA" id="ARBA00022670"/>
    </source>
</evidence>
<dbReference type="SUPFAM" id="SSF50494">
    <property type="entry name" value="Trypsin-like serine proteases"/>
    <property type="match status" value="1"/>
</dbReference>
<evidence type="ECO:0000259" key="3">
    <source>
        <dbReference type="SMART" id="SM00228"/>
    </source>
</evidence>
<dbReference type="EMBL" id="AOLQ01000026">
    <property type="protein sequence ID" value="EMA08850.1"/>
    <property type="molecule type" value="Genomic_DNA"/>
</dbReference>
<name>M0JMD9_HALVA</name>
<reference evidence="4 5" key="1">
    <citation type="journal article" date="2014" name="PLoS Genet.">
        <title>Phylogenetically driven sequencing of extremely halophilic archaea reveals strategies for static and dynamic osmo-response.</title>
        <authorList>
            <person name="Becker E.A."/>
            <person name="Seitzer P.M."/>
            <person name="Tritt A."/>
            <person name="Larsen D."/>
            <person name="Krusor M."/>
            <person name="Yao A.I."/>
            <person name="Wu D."/>
            <person name="Madern D."/>
            <person name="Eisen J.A."/>
            <person name="Darling A.E."/>
            <person name="Facciotti M.T."/>
        </authorList>
    </citation>
    <scope>NUCLEOTIDE SEQUENCE [LARGE SCALE GENOMIC DNA]</scope>
    <source>
        <strain evidence="4 5">ATCC 29715</strain>
    </source>
</reference>
<sequence>MLGTDSHSDLAVISVDEIPDTTEPLSFIQDSPVIGQEVVAIGNPYDLNGTVTSGIISGLDRLIPSPAGYRIPDAIQTDAAVNPGNSGGPLVSLDGAVIGVVNSKRGDNIAFGISAALTQQVVPELIETGEYEHAYMGVSLQNVTPTIADANEMSEPRGLLVVQTVRGGPADGVLQPSDIEFVNGTRVPVGGDIILTVGGEPMRSFEDLASYLALQTRPGDTLEVTILRDGTEQTVELTLVSRPEQSQSPLQ</sequence>